<dbReference type="GO" id="GO:0043844">
    <property type="term" value="F:ADP-specific phosphofructokinase activity"/>
    <property type="evidence" value="ECO:0007669"/>
    <property type="project" value="UniProtKB-EC"/>
</dbReference>
<dbReference type="HAMAP" id="MF_00561">
    <property type="entry name" value="ADP_PFKinase"/>
    <property type="match status" value="1"/>
</dbReference>
<dbReference type="GO" id="GO:0006096">
    <property type="term" value="P:glycolytic process"/>
    <property type="evidence" value="ECO:0007669"/>
    <property type="project" value="UniProtKB-UniRule"/>
</dbReference>
<dbReference type="Gene3D" id="3.40.1190.20">
    <property type="match status" value="1"/>
</dbReference>
<dbReference type="PROSITE" id="PS51255">
    <property type="entry name" value="ADPK"/>
    <property type="match status" value="1"/>
</dbReference>
<comment type="subcellular location">
    <subcellularLocation>
        <location evidence="7">Cytoplasm</location>
    </subcellularLocation>
</comment>
<dbReference type="Gene3D" id="3.30.1110.20">
    <property type="match status" value="1"/>
</dbReference>
<dbReference type="Pfam" id="PF04587">
    <property type="entry name" value="ADP_PFK_GK"/>
    <property type="match status" value="1"/>
</dbReference>
<name>C7P5E2_METFA</name>
<comment type="catalytic activity">
    <reaction evidence="7">
        <text>beta-D-fructose 6-phosphate + ADP = beta-D-fructose 1,6-bisphosphate + AMP + H(+)</text>
        <dbReference type="Rhea" id="RHEA:20105"/>
        <dbReference type="ChEBI" id="CHEBI:15378"/>
        <dbReference type="ChEBI" id="CHEBI:32966"/>
        <dbReference type="ChEBI" id="CHEBI:57634"/>
        <dbReference type="ChEBI" id="CHEBI:456215"/>
        <dbReference type="ChEBI" id="CHEBI:456216"/>
        <dbReference type="EC" id="2.7.1.146"/>
    </reaction>
</comment>
<dbReference type="RefSeq" id="WP_015792053.1">
    <property type="nucleotide sequence ID" value="NC_013156.1"/>
</dbReference>
<evidence type="ECO:0000313" key="9">
    <source>
        <dbReference type="Proteomes" id="UP000001495"/>
    </source>
</evidence>
<evidence type="ECO:0000313" key="8">
    <source>
        <dbReference type="EMBL" id="ACV25320.1"/>
    </source>
</evidence>
<dbReference type="Proteomes" id="UP000001495">
    <property type="component" value="Chromosome"/>
</dbReference>
<comment type="cofactor">
    <cofactor evidence="7">
        <name>Mg(2+)</name>
        <dbReference type="ChEBI" id="CHEBI:18420"/>
    </cofactor>
    <text evidence="7">Binds 1 Mg(2+) ion per subunit.</text>
</comment>
<dbReference type="UniPathway" id="UPA00109"/>
<dbReference type="GO" id="GO:0000287">
    <property type="term" value="F:magnesium ion binding"/>
    <property type="evidence" value="ECO:0007669"/>
    <property type="project" value="InterPro"/>
</dbReference>
<feature type="binding site" evidence="7">
    <location>
        <position position="268"/>
    </location>
    <ligand>
        <name>Mg(2+)</name>
        <dbReference type="ChEBI" id="CHEBI:18420"/>
    </ligand>
</feature>
<dbReference type="GO" id="GO:0005737">
    <property type="term" value="C:cytoplasm"/>
    <property type="evidence" value="ECO:0007669"/>
    <property type="project" value="UniProtKB-SubCell"/>
</dbReference>
<keyword evidence="9" id="KW-1185">Reference proteome</keyword>
<dbReference type="PANTHER" id="PTHR21208">
    <property type="entry name" value="ADP-DEPENDENT GLUCOKINASE"/>
    <property type="match status" value="1"/>
</dbReference>
<dbReference type="InterPro" id="IPR011790">
    <property type="entry name" value="ADP_PFK_arc"/>
</dbReference>
<dbReference type="GO" id="GO:0006000">
    <property type="term" value="P:fructose metabolic process"/>
    <property type="evidence" value="ECO:0007669"/>
    <property type="project" value="InterPro"/>
</dbReference>
<evidence type="ECO:0000256" key="2">
    <source>
        <dbReference type="ARBA" id="ARBA00022679"/>
    </source>
</evidence>
<dbReference type="PIRSF" id="PIRSF015883">
    <property type="entry name" value="ADP-Pfk_glckin"/>
    <property type="match status" value="1"/>
</dbReference>
<evidence type="ECO:0000256" key="6">
    <source>
        <dbReference type="ARBA" id="ARBA00023152"/>
    </source>
</evidence>
<dbReference type="EC" id="2.7.1.146" evidence="7"/>
<comment type="pathway">
    <text evidence="7">Carbohydrate degradation; glycolysis.</text>
</comment>
<evidence type="ECO:0000256" key="3">
    <source>
        <dbReference type="ARBA" id="ARBA00022723"/>
    </source>
</evidence>
<organism evidence="8 9">
    <name type="scientific">Methanocaldococcus fervens (strain DSM 4213 / JCM 15782 / AG86)</name>
    <name type="common">Methanococcus fervens</name>
    <dbReference type="NCBI Taxonomy" id="573064"/>
    <lineage>
        <taxon>Archaea</taxon>
        <taxon>Methanobacteriati</taxon>
        <taxon>Methanobacteriota</taxon>
        <taxon>Methanomada group</taxon>
        <taxon>Methanococci</taxon>
        <taxon>Methanococcales</taxon>
        <taxon>Methanocaldococcaceae</taxon>
        <taxon>Methanocaldococcus</taxon>
    </lineage>
</organism>
<sequence length="458" mass="52630">MVVNKFIETIKETKLFTAYNTNVDAIKYLNDEDVQKLVDEFNHEDIIKRMEEYPRIIEEPLDFVARLVYSIKTGKPAEVPLKDKKELQDWFNKIKYDEERMGGQAGIVSNLMATLQIDKIIVYTPFLSKKQAEMFIDYDNLLYPSVENGNLVLKKVRESYRDDPLKINRIFEFKKGLKFKLAGEEVTAKQSTRFIVASRPEALRIEIKDGVRSFLPEIGEMVDCAFLSGYQAIKEKYSDGKTAEYYFKRAKEDIKLLKKNKDIKAHLEFASISDIKIREMVVDYILSSVNSVGMDETEIANVLHILGYENLSNKILKDSFVEDVIEGAKILLDRFKNLEVVQVHTIYYILFVCRADNPLSKKELEECLEFSTILASTRAKLGNIKSIDDLYEGLKVPHNKYGDLLKEIAEKLNGDNYKIALSPSRYVEKPKSTVGLGDTISSGAFVYYVSLLKKKENE</sequence>
<keyword evidence="4 7" id="KW-0418">Kinase</keyword>
<feature type="active site" description="Proton acceptor" evidence="7">
    <location>
        <position position="438"/>
    </location>
</feature>
<evidence type="ECO:0000256" key="7">
    <source>
        <dbReference type="HAMAP-Rule" id="MF_00561"/>
    </source>
</evidence>
<dbReference type="EMBL" id="CP001696">
    <property type="protein sequence ID" value="ACV25320.1"/>
    <property type="molecule type" value="Genomic_DNA"/>
</dbReference>
<evidence type="ECO:0000256" key="4">
    <source>
        <dbReference type="ARBA" id="ARBA00022777"/>
    </source>
</evidence>
<accession>C7P5E2</accession>
<comment type="function">
    <text evidence="7">Catalyzes the phosphorylation of fructose 6-phosphate to fructose 1,6-bisphosphate using ADP as the phosphate donor.</text>
</comment>
<feature type="binding site" evidence="7">
    <location>
        <position position="298"/>
    </location>
    <ligand>
        <name>Mg(2+)</name>
        <dbReference type="ChEBI" id="CHEBI:18420"/>
    </ligand>
</feature>
<keyword evidence="2 7" id="KW-0808">Transferase</keyword>
<dbReference type="SUPFAM" id="SSF53613">
    <property type="entry name" value="Ribokinase-like"/>
    <property type="match status" value="1"/>
</dbReference>
<dbReference type="InterPro" id="IPR015990">
    <property type="entry name" value="ADP_PFK/GK_arc"/>
</dbReference>
<protein>
    <recommendedName>
        <fullName evidence="7">ADP-specific phosphofructokinase</fullName>
        <ecNumber evidence="7">2.7.1.146</ecNumber>
    </recommendedName>
    <alternativeName>
        <fullName evidence="7">ADP-dependent phosphofructokinase</fullName>
        <shortName evidence="7">ADP-Pfk</shortName>
    </alternativeName>
</protein>
<dbReference type="eggNOG" id="arCOG03370">
    <property type="taxonomic scope" value="Archaea"/>
</dbReference>
<proteinExistence type="inferred from homology"/>
<comment type="similarity">
    <text evidence="7">Belongs to the carbohydrate kinase PfkC family.</text>
</comment>
<dbReference type="InterPro" id="IPR029056">
    <property type="entry name" value="Ribokinase-like"/>
</dbReference>
<evidence type="ECO:0000256" key="5">
    <source>
        <dbReference type="ARBA" id="ARBA00022842"/>
    </source>
</evidence>
<keyword evidence="6 7" id="KW-0324">Glycolysis</keyword>
<dbReference type="KEGG" id="mfe:Mefer_1517"/>
<dbReference type="InterPro" id="IPR007666">
    <property type="entry name" value="ADP_PFK/GK"/>
</dbReference>
<reference evidence="8" key="1">
    <citation type="submission" date="2009-08" db="EMBL/GenBank/DDBJ databases">
        <title>Complete sequence of chromosome of Methanocaldococcus fervens AG86.</title>
        <authorList>
            <consortium name="US DOE Joint Genome Institute"/>
            <person name="Lucas S."/>
            <person name="Copeland A."/>
            <person name="Lapidus A."/>
            <person name="Glavina del Rio T."/>
            <person name="Tice H."/>
            <person name="Bruce D."/>
            <person name="Goodwin L."/>
            <person name="Pitluck S."/>
            <person name="Chertkov O."/>
            <person name="Detter J.C."/>
            <person name="Han C."/>
            <person name="Tapia R."/>
            <person name="Larimer F."/>
            <person name="Land M."/>
            <person name="Hauser L."/>
            <person name="Kyrpides N."/>
            <person name="Ovchinnikova G."/>
            <person name="Lupa-Sieprawska M."/>
            <person name="Whitman W.B."/>
        </authorList>
    </citation>
    <scope>NUCLEOTIDE SEQUENCE [LARGE SCALE GENOMIC DNA]</scope>
    <source>
        <strain evidence="8">AG86</strain>
    </source>
</reference>
<gene>
    <name evidence="7" type="primary">pfkC</name>
    <name evidence="8" type="ordered locus">Mefer_1517</name>
</gene>
<dbReference type="GeneID" id="8366223"/>
<dbReference type="AlphaFoldDB" id="C7P5E2"/>
<dbReference type="GO" id="GO:0008443">
    <property type="term" value="F:phosphofructokinase activity"/>
    <property type="evidence" value="ECO:0007669"/>
    <property type="project" value="InterPro"/>
</dbReference>
<keyword evidence="5 7" id="KW-0460">Magnesium</keyword>
<dbReference type="OrthoDB" id="85200at2157"/>
<dbReference type="NCBIfam" id="TIGR02045">
    <property type="entry name" value="P_fruct_ADP"/>
    <property type="match status" value="1"/>
</dbReference>
<keyword evidence="1 7" id="KW-0963">Cytoplasm</keyword>
<dbReference type="STRING" id="573064.Mefer_1517"/>
<keyword evidence="3 7" id="KW-0479">Metal-binding</keyword>
<dbReference type="PANTHER" id="PTHR21208:SF1">
    <property type="entry name" value="ADP-DEPENDENT GLUCOKINASE"/>
    <property type="match status" value="1"/>
</dbReference>
<feature type="binding site" evidence="7">
    <location>
        <position position="438"/>
    </location>
    <ligand>
        <name>Mg(2+)</name>
        <dbReference type="ChEBI" id="CHEBI:18420"/>
    </ligand>
</feature>
<evidence type="ECO:0000256" key="1">
    <source>
        <dbReference type="ARBA" id="ARBA00022490"/>
    </source>
</evidence>
<dbReference type="HOGENOM" id="CLU_046643_0_0_2"/>